<name>A0A3S3SRD6_9SPHI</name>
<dbReference type="OrthoDB" id="649093at2"/>
<dbReference type="PROSITE" id="PS52016">
    <property type="entry name" value="TONB_DEPENDENT_REC_3"/>
    <property type="match status" value="1"/>
</dbReference>
<dbReference type="EMBL" id="SAYW01000003">
    <property type="protein sequence ID" value="RWU07423.1"/>
    <property type="molecule type" value="Genomic_DNA"/>
</dbReference>
<dbReference type="InterPro" id="IPR037066">
    <property type="entry name" value="Plug_dom_sf"/>
</dbReference>
<evidence type="ECO:0000313" key="14">
    <source>
        <dbReference type="Proteomes" id="UP000284120"/>
    </source>
</evidence>
<comment type="caution">
    <text evidence="13">The sequence shown here is derived from an EMBL/GenBank/DDBJ whole genome shotgun (WGS) entry which is preliminary data.</text>
</comment>
<comment type="similarity">
    <text evidence="2">Belongs to the TonB family.</text>
</comment>
<evidence type="ECO:0000313" key="13">
    <source>
        <dbReference type="EMBL" id="RWU07423.1"/>
    </source>
</evidence>
<feature type="transmembrane region" description="Helical" evidence="11">
    <location>
        <begin position="90"/>
        <end position="111"/>
    </location>
</feature>
<accession>A0A3S3SRD6</accession>
<protein>
    <submittedName>
        <fullName evidence="13">TonB family protein</fullName>
    </submittedName>
</protein>
<evidence type="ECO:0000256" key="10">
    <source>
        <dbReference type="PROSITE-ProRule" id="PRU01360"/>
    </source>
</evidence>
<dbReference type="InterPro" id="IPR008756">
    <property type="entry name" value="Peptidase_M56"/>
</dbReference>
<organism evidence="13 14">
    <name type="scientific">Pedobacter chitinilyticus</name>
    <dbReference type="NCBI Taxonomy" id="2233776"/>
    <lineage>
        <taxon>Bacteria</taxon>
        <taxon>Pseudomonadati</taxon>
        <taxon>Bacteroidota</taxon>
        <taxon>Sphingobacteriia</taxon>
        <taxon>Sphingobacteriales</taxon>
        <taxon>Sphingobacteriaceae</taxon>
        <taxon>Pedobacter</taxon>
    </lineage>
</organism>
<dbReference type="AlphaFoldDB" id="A0A3S3SRD6"/>
<feature type="transmembrane region" description="Helical" evidence="11">
    <location>
        <begin position="36"/>
        <end position="53"/>
    </location>
</feature>
<evidence type="ECO:0000256" key="4">
    <source>
        <dbReference type="ARBA" id="ARBA00022475"/>
    </source>
</evidence>
<dbReference type="Pfam" id="PF03544">
    <property type="entry name" value="TonB_C"/>
    <property type="match status" value="1"/>
</dbReference>
<reference evidence="13 14" key="1">
    <citation type="submission" date="2018-06" db="EMBL/GenBank/DDBJ databases">
        <title>Pedobacter endophyticus sp. nov., an endophytic bacterium isolated from a leaf of Triticum aestivum.</title>
        <authorList>
            <person name="Zhang L."/>
        </authorList>
    </citation>
    <scope>NUCLEOTIDE SEQUENCE [LARGE SCALE GENOMIC DNA]</scope>
    <source>
        <strain evidence="13 14">CM134L-2</strain>
    </source>
</reference>
<keyword evidence="7" id="KW-0653">Protein transport</keyword>
<feature type="transmembrane region" description="Helical" evidence="11">
    <location>
        <begin position="250"/>
        <end position="268"/>
    </location>
</feature>
<dbReference type="Gene3D" id="3.30.1150.10">
    <property type="match status" value="1"/>
</dbReference>
<dbReference type="Pfam" id="PF05569">
    <property type="entry name" value="Peptidase_M56"/>
    <property type="match status" value="1"/>
</dbReference>
<evidence type="ECO:0000256" key="11">
    <source>
        <dbReference type="SAM" id="Phobius"/>
    </source>
</evidence>
<dbReference type="RefSeq" id="WP_113647334.1">
    <property type="nucleotide sequence ID" value="NZ_QMHN01000003.1"/>
</dbReference>
<dbReference type="Gene3D" id="2.170.130.10">
    <property type="entry name" value="TonB-dependent receptor, plug domain"/>
    <property type="match status" value="1"/>
</dbReference>
<feature type="transmembrane region" description="Helical" evidence="11">
    <location>
        <begin position="207"/>
        <end position="229"/>
    </location>
</feature>
<keyword evidence="6 10" id="KW-0812">Transmembrane</keyword>
<keyword evidence="10" id="KW-0998">Cell outer membrane</keyword>
<dbReference type="SUPFAM" id="SSF56935">
    <property type="entry name" value="Porins"/>
    <property type="match status" value="1"/>
</dbReference>
<evidence type="ECO:0000256" key="5">
    <source>
        <dbReference type="ARBA" id="ARBA00022519"/>
    </source>
</evidence>
<dbReference type="PANTHER" id="PTHR33446:SF2">
    <property type="entry name" value="PROTEIN TONB"/>
    <property type="match status" value="1"/>
</dbReference>
<feature type="transmembrane region" description="Helical" evidence="11">
    <location>
        <begin position="6"/>
        <end position="24"/>
    </location>
</feature>
<evidence type="ECO:0000256" key="8">
    <source>
        <dbReference type="ARBA" id="ARBA00022989"/>
    </source>
</evidence>
<dbReference type="GO" id="GO:0098797">
    <property type="term" value="C:plasma membrane protein complex"/>
    <property type="evidence" value="ECO:0007669"/>
    <property type="project" value="TreeGrafter"/>
</dbReference>
<dbReference type="PANTHER" id="PTHR33446">
    <property type="entry name" value="PROTEIN TONB-RELATED"/>
    <property type="match status" value="1"/>
</dbReference>
<evidence type="ECO:0000259" key="12">
    <source>
        <dbReference type="PROSITE" id="PS52015"/>
    </source>
</evidence>
<evidence type="ECO:0000256" key="7">
    <source>
        <dbReference type="ARBA" id="ARBA00022927"/>
    </source>
</evidence>
<dbReference type="GO" id="GO:0015031">
    <property type="term" value="P:protein transport"/>
    <property type="evidence" value="ECO:0007669"/>
    <property type="project" value="UniProtKB-KW"/>
</dbReference>
<keyword evidence="4" id="KW-1003">Cell membrane</keyword>
<dbReference type="InterPro" id="IPR051045">
    <property type="entry name" value="TonB-dependent_transducer"/>
</dbReference>
<comment type="subcellular location">
    <subcellularLocation>
        <location evidence="1">Cell inner membrane</location>
        <topology evidence="1">Single-pass membrane protein</topology>
        <orientation evidence="1">Periplasmic side</orientation>
    </subcellularLocation>
    <subcellularLocation>
        <location evidence="10">Cell outer membrane</location>
        <topology evidence="10">Multi-pass membrane protein</topology>
    </subcellularLocation>
</comment>
<dbReference type="GO" id="GO:0055085">
    <property type="term" value="P:transmembrane transport"/>
    <property type="evidence" value="ECO:0007669"/>
    <property type="project" value="InterPro"/>
</dbReference>
<evidence type="ECO:0000256" key="6">
    <source>
        <dbReference type="ARBA" id="ARBA00022692"/>
    </source>
</evidence>
<evidence type="ECO:0000256" key="2">
    <source>
        <dbReference type="ARBA" id="ARBA00006555"/>
    </source>
</evidence>
<keyword evidence="14" id="KW-1185">Reference proteome</keyword>
<evidence type="ECO:0000256" key="9">
    <source>
        <dbReference type="ARBA" id="ARBA00023136"/>
    </source>
</evidence>
<keyword evidence="3 10" id="KW-0813">Transport</keyword>
<dbReference type="SUPFAM" id="SSF74653">
    <property type="entry name" value="TolA/TonB C-terminal domain"/>
    <property type="match status" value="1"/>
</dbReference>
<keyword evidence="5" id="KW-0997">Cell inner membrane</keyword>
<proteinExistence type="inferred from homology"/>
<keyword evidence="10" id="KW-1134">Transmembrane beta strand</keyword>
<feature type="transmembrane region" description="Helical" evidence="11">
    <location>
        <begin position="163"/>
        <end position="182"/>
    </location>
</feature>
<keyword evidence="9 10" id="KW-0472">Membrane</keyword>
<evidence type="ECO:0000256" key="3">
    <source>
        <dbReference type="ARBA" id="ARBA00022448"/>
    </source>
</evidence>
<sequence>MSWSHYLLQVNIYLVVFYVFYRLLLTKETYFVLNRVYLICSGIFSLAIPFIQLDWFSKQEISQQIYVQVEQLNQLITQGPVVAETQSFNWGSLIVLIYLSGVLFFLSRFIIQLIGVKKMFNGLKNGLAFSFWNKKIVAENLPDAATVNHHEDIHIKQLHTFDVLFFESLGILTWFNPIIYLYKATVKNIHEYLADEAAAKFQGDKEAYSMLLLNQAFGVNVNTLTNGFLKKSMIKKRIFMLYKERSRKTAIVKYGIFVPLFALALLLSSSTIRKNEQLLAAAEQVQLEEAKATVAEVLNLKPERSVEVVIGEPIVRFPLPKGTKAVDGINSFYKYLGNTVKYPSLAAENKVQGNLVVTFKVIDRKTTDIKIETKLGAGCDEELVNRIGAYKEGALKDGNYSLKVAFMLQGSSAPFLNENAKNKANFISLNTISIVGYPFEADEVHSFVSLENPPKFPGGIDDFYKFLGDNIKYPEEAAKQEIQGNVFVSFIVERDGSLNHIKIDRGLGYGTDEEAVRILKLSPKWEPGTQNGKTVRVKYNLPIKFSLNKRQTGAVKGIRIESQEGAIKLTGDQIVLRGKDFEDGKSPLYILDGEILENGRISGIDPKTIETINILKDDSGVALYGEKAKNGVVIITTKNAEKVVTGRPSKKPTQR</sequence>
<gene>
    <name evidence="13" type="ORF">DPV69_10550</name>
</gene>
<dbReference type="Proteomes" id="UP000284120">
    <property type="component" value="Unassembled WGS sequence"/>
</dbReference>
<dbReference type="InterPro" id="IPR006260">
    <property type="entry name" value="TonB/TolA_C"/>
</dbReference>
<dbReference type="GO" id="GO:0009279">
    <property type="term" value="C:cell outer membrane"/>
    <property type="evidence" value="ECO:0007669"/>
    <property type="project" value="UniProtKB-SubCell"/>
</dbReference>
<dbReference type="InterPro" id="IPR039426">
    <property type="entry name" value="TonB-dep_rcpt-like"/>
</dbReference>
<dbReference type="PROSITE" id="PS52015">
    <property type="entry name" value="TONB_CTD"/>
    <property type="match status" value="1"/>
</dbReference>
<dbReference type="GO" id="GO:0031992">
    <property type="term" value="F:energy transducer activity"/>
    <property type="evidence" value="ECO:0007669"/>
    <property type="project" value="TreeGrafter"/>
</dbReference>
<keyword evidence="8 11" id="KW-1133">Transmembrane helix</keyword>
<feature type="domain" description="TonB C-terminal" evidence="12">
    <location>
        <begin position="458"/>
        <end position="554"/>
    </location>
</feature>
<evidence type="ECO:0000256" key="1">
    <source>
        <dbReference type="ARBA" id="ARBA00004383"/>
    </source>
</evidence>
<dbReference type="InterPro" id="IPR037682">
    <property type="entry name" value="TonB_C"/>
</dbReference>
<comment type="similarity">
    <text evidence="10">Belongs to the TonB-dependent receptor family.</text>
</comment>
<dbReference type="NCBIfam" id="TIGR01352">
    <property type="entry name" value="tonB_Cterm"/>
    <property type="match status" value="1"/>
</dbReference>